<dbReference type="Proteomes" id="UP000077202">
    <property type="component" value="Unassembled WGS sequence"/>
</dbReference>
<keyword evidence="5" id="KW-1185">Reference proteome</keyword>
<dbReference type="PANTHER" id="PTHR15243">
    <property type="entry name" value="SERINE/THREONINE-PROTEIN KINASE 19"/>
    <property type="match status" value="1"/>
</dbReference>
<feature type="compositionally biased region" description="Basic and acidic residues" evidence="2">
    <location>
        <begin position="47"/>
        <end position="56"/>
    </location>
</feature>
<evidence type="ECO:0008006" key="7">
    <source>
        <dbReference type="Google" id="ProtNLM"/>
    </source>
</evidence>
<sequence length="353" mass="39764">MRKRALLAGPSFSVGLALTKFAESLIKEEKKNERKRKRHRTAADGPVVRDGDERDVLGGGDSGGEGSTNRVQARKKPVALDEGDSDDRLTETTPWFEPGSSLDLEEDSVSGAAEICPEWSLPTDTLVAIKMMCAQFPKITQNSVRPFVLRSQLYSSVSDRTTADRELEELKQQQVVRIFKLHSGKDDFAIMLIEDYIKQIEGAKQRIESKRPEEDLAVFDWFQSRVINAHTGASIRHSHLVMLLSQAGDVLDKQITLLINSGLLVRQSSDETTYWFGIPSIGLLLKSLTQGRKELTSFLARRRYKEMIQAVLEKKRLRTSQFDMRFHIRDLLGSGHIYSISTPVGPLIRLSHD</sequence>
<name>A0A176VEN5_MARPO</name>
<evidence type="ECO:0000256" key="1">
    <source>
        <dbReference type="ARBA" id="ARBA00093458"/>
    </source>
</evidence>
<dbReference type="InterPro" id="IPR018865">
    <property type="entry name" value="STK19-like"/>
</dbReference>
<dbReference type="Pfam" id="PF10494">
    <property type="entry name" value="Stk19"/>
    <property type="match status" value="1"/>
</dbReference>
<dbReference type="EMBL" id="LVLJ01003973">
    <property type="protein sequence ID" value="OAE18923.1"/>
    <property type="molecule type" value="Genomic_DNA"/>
</dbReference>
<dbReference type="PANTHER" id="PTHR15243:SF0">
    <property type="entry name" value="SERINE_THREONINE-PROTEIN KINASE 19"/>
    <property type="match status" value="1"/>
</dbReference>
<protein>
    <recommendedName>
        <fullName evidence="7">Serine/threonine-protein kinase 19</fullName>
    </recommendedName>
</protein>
<evidence type="ECO:0000256" key="2">
    <source>
        <dbReference type="SAM" id="MobiDB-lite"/>
    </source>
</evidence>
<reference evidence="6" key="3">
    <citation type="journal article" date="2020" name="Curr. Biol.">
        <title>Chromatin organization in early land plants reveals an ancestral association between H3K27me3, transposons, and constitutive heterochromatin.</title>
        <authorList>
            <person name="Montgomery S.A."/>
            <person name="Tanizawa Y."/>
            <person name="Galik B."/>
            <person name="Wang N."/>
            <person name="Ito T."/>
            <person name="Mochizuki T."/>
            <person name="Akimcheva S."/>
            <person name="Bowman J.L."/>
            <person name="Cognat V."/>
            <person name="Marechal-Drouard L."/>
            <person name="Ekker H."/>
            <person name="Hong S.F."/>
            <person name="Kohchi T."/>
            <person name="Lin S.S."/>
            <person name="Liu L.D."/>
            <person name="Nakamura Y."/>
            <person name="Valeeva L.R."/>
            <person name="Shakirov E.V."/>
            <person name="Shippen D.E."/>
            <person name="Wei W.L."/>
            <person name="Yagura M."/>
            <person name="Yamaoka S."/>
            <person name="Yamato K.T."/>
            <person name="Liu C."/>
            <person name="Berger F."/>
        </authorList>
    </citation>
    <scope>NUCLEOTIDE SEQUENCE [LARGE SCALE GENOMIC DNA]</scope>
    <source>
        <strain evidence="6">Tak-1</strain>
    </source>
</reference>
<reference evidence="3" key="2">
    <citation type="journal article" date="2019" name="Curr. Biol.">
        <title>Chromatin organization in early land plants reveals an ancestral association between H3K27me3, transposons, and constitutive heterochromatin.</title>
        <authorList>
            <person name="Montgomery S.A."/>
            <person name="Tanizawa Y."/>
            <person name="Galik B."/>
            <person name="Wang N."/>
            <person name="Ito T."/>
            <person name="Mochizuki T."/>
            <person name="Akimcheva S."/>
            <person name="Bowman J."/>
            <person name="Cognat V."/>
            <person name="Drouard L."/>
            <person name="Ekker H."/>
            <person name="Houng S."/>
            <person name="Kohchi T."/>
            <person name="Lin S."/>
            <person name="Liu L.D."/>
            <person name="Nakamura Y."/>
            <person name="Valeeva L.R."/>
            <person name="Shakirov E.V."/>
            <person name="Shippen D.E."/>
            <person name="Wei W."/>
            <person name="Yagura M."/>
            <person name="Yamaoka S."/>
            <person name="Yamato K.T."/>
            <person name="Liu C."/>
            <person name="Berger F."/>
        </authorList>
    </citation>
    <scope>NUCLEOTIDE SEQUENCE [LARGE SCALE GENOMIC DNA]</scope>
    <source>
        <strain evidence="3">Tak-1</strain>
    </source>
</reference>
<feature type="region of interest" description="Disordered" evidence="2">
    <location>
        <begin position="28"/>
        <end position="103"/>
    </location>
</feature>
<comment type="similarity">
    <text evidence="1">Belongs to the STK19 family.</text>
</comment>
<reference evidence="4 5" key="1">
    <citation type="submission" date="2016-03" db="EMBL/GenBank/DDBJ databases">
        <title>Mechanisms controlling the formation of the plant cell surface in tip-growing cells are functionally conserved among land plants.</title>
        <authorList>
            <person name="Honkanen S."/>
            <person name="Jones V.A."/>
            <person name="Morieri G."/>
            <person name="Champion C."/>
            <person name="Hetherington A.J."/>
            <person name="Kelly S."/>
            <person name="Saint-Marcoux D."/>
            <person name="Proust H."/>
            <person name="Prescott H."/>
            <person name="Dolan L."/>
        </authorList>
    </citation>
    <scope>NUCLEOTIDE SEQUENCE [LARGE SCALE GENOMIC DNA]</scope>
    <source>
        <strain evidence="5">cv. Tak-1 and cv. Tak-2</strain>
        <tissue evidence="4">Whole gametophyte</tissue>
    </source>
</reference>
<gene>
    <name evidence="4" type="ORF">AXG93_1976s1290</name>
    <name evidence="3" type="ORF">Mp_3g22500</name>
</gene>
<evidence type="ECO:0000313" key="6">
    <source>
        <dbReference type="Proteomes" id="UP001162541"/>
    </source>
</evidence>
<dbReference type="AlphaFoldDB" id="A0A176VEN5"/>
<evidence type="ECO:0000313" key="3">
    <source>
        <dbReference type="EMBL" id="BBN06609.1"/>
    </source>
</evidence>
<proteinExistence type="inferred from homology"/>
<evidence type="ECO:0000313" key="5">
    <source>
        <dbReference type="Proteomes" id="UP000077202"/>
    </source>
</evidence>
<dbReference type="EMBL" id="AP019868">
    <property type="protein sequence ID" value="BBN06609.1"/>
    <property type="molecule type" value="Genomic_DNA"/>
</dbReference>
<evidence type="ECO:0000313" key="4">
    <source>
        <dbReference type="EMBL" id="OAE18923.1"/>
    </source>
</evidence>
<organism evidence="4 5">
    <name type="scientific">Marchantia polymorpha subsp. ruderalis</name>
    <dbReference type="NCBI Taxonomy" id="1480154"/>
    <lineage>
        <taxon>Eukaryota</taxon>
        <taxon>Viridiplantae</taxon>
        <taxon>Streptophyta</taxon>
        <taxon>Embryophyta</taxon>
        <taxon>Marchantiophyta</taxon>
        <taxon>Marchantiopsida</taxon>
        <taxon>Marchantiidae</taxon>
        <taxon>Marchantiales</taxon>
        <taxon>Marchantiaceae</taxon>
        <taxon>Marchantia</taxon>
    </lineage>
</organism>
<accession>A0A176VEN5</accession>
<feature type="compositionally biased region" description="Gly residues" evidence="2">
    <location>
        <begin position="57"/>
        <end position="66"/>
    </location>
</feature>
<dbReference type="Proteomes" id="UP001162541">
    <property type="component" value="Chromosome 3"/>
</dbReference>